<dbReference type="Gene3D" id="3.40.50.720">
    <property type="entry name" value="NAD(P)-binding Rossmann-like Domain"/>
    <property type="match status" value="1"/>
</dbReference>
<dbReference type="Gene3D" id="3.30.300.30">
    <property type="match status" value="1"/>
</dbReference>
<evidence type="ECO:0000256" key="2">
    <source>
        <dbReference type="ARBA" id="ARBA00022553"/>
    </source>
</evidence>
<dbReference type="NCBIfam" id="TIGR01746">
    <property type="entry name" value="Thioester-redct"/>
    <property type="match status" value="1"/>
</dbReference>
<keyword evidence="1" id="KW-0596">Phosphopantetheine</keyword>
<name>A0A8H4Q395_9HYPO</name>
<dbReference type="InterPro" id="IPR045851">
    <property type="entry name" value="AMP-bd_C_sf"/>
</dbReference>
<dbReference type="GO" id="GO:0043041">
    <property type="term" value="P:amino acid activation for nonribosomal peptide biosynthetic process"/>
    <property type="evidence" value="ECO:0007669"/>
    <property type="project" value="TreeGrafter"/>
</dbReference>
<sequence length="1219" mass="134213">MHATSCNPSCRRNLRHLSLLQNCLRSVLEQHKETGASALVSAAWALVVGCQSSTRDVEFGITSLSSTDADEQEIEAIPVHIRWTNEVKILDYIESAFPTLLVVQPTEEQLPEKRQNGKQPRQLDECALVIRVQLRKKEIFLTASFDSRVIDTWMMPRLLQRFEFVMRQLVVTSPDKTLAEVAILTPQDLDDIWTWNATVPAPVERCVHDMVEDWVQSQPTATAISAWDGELTYGELGRHSDRLADRLVKLGVGPDMLVPVCFEKSMWTTVAVLGVLKAGGAFILLNSSLPERRLSTMTEQIDGKFVVSSLSNRDLCSRLLPDAAIVTPASLTEDGDDAKGKYTNETRSIRHNPSSLLYAIFTSGSTGTPKGVMLQHGNLASALHHQKDILGYSNKTRLFDFSSYSFDVSVGNIFRPLSVGGCICVPSENDRRDNLPASIARFHADVAHITPSVAAFITPDEVPGLSSIYLGGEPLRLSDITPWWGRLRLINGYGPSECTPASTINYTASCPEDLFHMGKGAGVVTWIVDPGNHDSLLPLGCVGELLLEGPLVGLGYLNDQEKTSATFIQDPSWLLRGAAGHGGRRGRLYKTGDLVRYEKDGNLRFVGRKDTQAKINGQRVELGDIEHHVQKCMPEAIRVIVEIIHLKDNKAASTLAAFLLMNGDGAARHGQQRNDTAHILPIKAETKTKLMGQLPGYMVPTVFFAMDGLPMTATAKMDRRRLREIGSSFSMQDIAAATTCPGSKTKQQPTSEMGRKLQKIWGLVLNMEPSAIGLDDSFFELGGNSLRSMQLISEAHQADIGITMADIYRHSATSINDLLSTLDVTRLDKSLEGSSMDETAKVDLMQEITRHDSTLTFSTVIDSNLDTCSKDPANKPAKLLKVLLTGANGFVGTQILRQMLDHAHVGTVIALVRGKTAEEAKCRLINSAKRAMWWTDFHEEKLQVWLGDLLLPRLGLDPLHWELLAVDQAVDVIVHNGASVHWMRSYSSLEEVNIGSTMQLLRLAAINLRLKVVYISTGRQQDPAEELEEQVAGDLTGPDGIAYSQTKFVAEALVKRAARRNASGPQRFIVVSPGFVIGTPTEGVANADDYIWRLVASCIRIGLYNVDEADIWIPMSDAAATAAIVVQSAMESPSPAEPVRQVKGGMTFGEIWSILRGLGYRLEPEGEGMWVRALREDIRATGDEHPLSPLADMLHLLKRKDDWAISWRENSASYGLTLE</sequence>
<dbReference type="PANTHER" id="PTHR45527:SF1">
    <property type="entry name" value="FATTY ACID SYNTHASE"/>
    <property type="match status" value="1"/>
</dbReference>
<dbReference type="Pfam" id="PF07993">
    <property type="entry name" value="NAD_binding_4"/>
    <property type="match status" value="1"/>
</dbReference>
<dbReference type="InterPro" id="IPR006162">
    <property type="entry name" value="Ppantetheine_attach_site"/>
</dbReference>
<dbReference type="Pfam" id="PF00550">
    <property type="entry name" value="PP-binding"/>
    <property type="match status" value="1"/>
</dbReference>
<dbReference type="PROSITE" id="PS50075">
    <property type="entry name" value="CARRIER"/>
    <property type="match status" value="1"/>
</dbReference>
<dbReference type="Gene3D" id="3.40.50.980">
    <property type="match status" value="2"/>
</dbReference>
<dbReference type="CDD" id="cd05918">
    <property type="entry name" value="A_NRPS_SidN3_like"/>
    <property type="match status" value="1"/>
</dbReference>
<dbReference type="FunFam" id="3.30.300.30:FF:000015">
    <property type="entry name" value="Nonribosomal peptide synthase SidD"/>
    <property type="match status" value="1"/>
</dbReference>
<dbReference type="InterPro" id="IPR036736">
    <property type="entry name" value="ACP-like_sf"/>
</dbReference>
<dbReference type="InterPro" id="IPR013120">
    <property type="entry name" value="FAR_NAD-bd"/>
</dbReference>
<keyword evidence="2" id="KW-0597">Phosphoprotein</keyword>
<evidence type="ECO:0000313" key="5">
    <source>
        <dbReference type="EMBL" id="KAF4584025.1"/>
    </source>
</evidence>
<feature type="domain" description="Carrier" evidence="4">
    <location>
        <begin position="748"/>
        <end position="826"/>
    </location>
</feature>
<dbReference type="GO" id="GO:0031177">
    <property type="term" value="F:phosphopantetheine binding"/>
    <property type="evidence" value="ECO:0007669"/>
    <property type="project" value="TreeGrafter"/>
</dbReference>
<dbReference type="GO" id="GO:0016874">
    <property type="term" value="F:ligase activity"/>
    <property type="evidence" value="ECO:0007669"/>
    <property type="project" value="UniProtKB-KW"/>
</dbReference>
<dbReference type="PANTHER" id="PTHR45527">
    <property type="entry name" value="NONRIBOSOMAL PEPTIDE SYNTHETASE"/>
    <property type="match status" value="1"/>
</dbReference>
<dbReference type="InterPro" id="IPR000873">
    <property type="entry name" value="AMP-dep_synth/lig_dom"/>
</dbReference>
<dbReference type="SUPFAM" id="SSF56801">
    <property type="entry name" value="Acetyl-CoA synthetase-like"/>
    <property type="match status" value="1"/>
</dbReference>
<evidence type="ECO:0000256" key="1">
    <source>
        <dbReference type="ARBA" id="ARBA00022450"/>
    </source>
</evidence>
<dbReference type="GO" id="GO:0005737">
    <property type="term" value="C:cytoplasm"/>
    <property type="evidence" value="ECO:0007669"/>
    <property type="project" value="TreeGrafter"/>
</dbReference>
<dbReference type="Pfam" id="PF00501">
    <property type="entry name" value="AMP-binding"/>
    <property type="match status" value="1"/>
</dbReference>
<comment type="caution">
    <text evidence="5">The sequence shown here is derived from an EMBL/GenBank/DDBJ whole genome shotgun (WGS) entry which is preliminary data.</text>
</comment>
<dbReference type="NCBIfam" id="TIGR01733">
    <property type="entry name" value="AA-adenyl-dom"/>
    <property type="match status" value="1"/>
</dbReference>
<dbReference type="SUPFAM" id="SSF52777">
    <property type="entry name" value="CoA-dependent acyltransferases"/>
    <property type="match status" value="1"/>
</dbReference>
<evidence type="ECO:0000313" key="6">
    <source>
        <dbReference type="Proteomes" id="UP000562929"/>
    </source>
</evidence>
<dbReference type="InterPro" id="IPR009081">
    <property type="entry name" value="PP-bd_ACP"/>
</dbReference>
<dbReference type="EMBL" id="JAACLJ010000006">
    <property type="protein sequence ID" value="KAF4584025.1"/>
    <property type="molecule type" value="Genomic_DNA"/>
</dbReference>
<dbReference type="InterPro" id="IPR010080">
    <property type="entry name" value="Thioester_reductase-like_dom"/>
</dbReference>
<proteinExistence type="predicted"/>
<evidence type="ECO:0000256" key="3">
    <source>
        <dbReference type="ARBA" id="ARBA00022598"/>
    </source>
</evidence>
<dbReference type="SUPFAM" id="SSF51735">
    <property type="entry name" value="NAD(P)-binding Rossmann-fold domains"/>
    <property type="match status" value="1"/>
</dbReference>
<dbReference type="Gene3D" id="3.30.559.30">
    <property type="entry name" value="Nonribosomal peptide synthetase, condensation domain"/>
    <property type="match status" value="1"/>
</dbReference>
<gene>
    <name evidence="5" type="ORF">GQ602_005398</name>
</gene>
<keyword evidence="3" id="KW-0436">Ligase</keyword>
<dbReference type="GO" id="GO:0044550">
    <property type="term" value="P:secondary metabolite biosynthetic process"/>
    <property type="evidence" value="ECO:0007669"/>
    <property type="project" value="TreeGrafter"/>
</dbReference>
<dbReference type="FunFam" id="3.40.50.12780:FF:000014">
    <property type="entry name" value="Nonribosomal peptide synthetase 1"/>
    <property type="match status" value="1"/>
</dbReference>
<dbReference type="SUPFAM" id="SSF47336">
    <property type="entry name" value="ACP-like"/>
    <property type="match status" value="1"/>
</dbReference>
<dbReference type="OrthoDB" id="4895341at2759"/>
<keyword evidence="6" id="KW-1185">Reference proteome</keyword>
<dbReference type="AlphaFoldDB" id="A0A8H4Q395"/>
<protein>
    <submittedName>
        <fullName evidence="5">Non-ribosomal peptide synthetase</fullName>
    </submittedName>
</protein>
<dbReference type="InterPro" id="IPR010071">
    <property type="entry name" value="AA_adenyl_dom"/>
</dbReference>
<dbReference type="PROSITE" id="PS00012">
    <property type="entry name" value="PHOSPHOPANTETHEINE"/>
    <property type="match status" value="1"/>
</dbReference>
<reference evidence="5 6" key="1">
    <citation type="journal article" date="2020" name="G3 (Bethesda)">
        <title>Genetic Underpinnings of Host Manipulation by Ophiocordyceps as Revealed by Comparative Transcriptomics.</title>
        <authorList>
            <person name="Will I."/>
            <person name="Das B."/>
            <person name="Trinh T."/>
            <person name="Brachmann A."/>
            <person name="Ohm R.A."/>
            <person name="de Bekker C."/>
        </authorList>
    </citation>
    <scope>NUCLEOTIDE SEQUENCE [LARGE SCALE GENOMIC DNA]</scope>
    <source>
        <strain evidence="5 6">EC05</strain>
    </source>
</reference>
<organism evidence="5 6">
    <name type="scientific">Ophiocordyceps camponoti-floridani</name>
    <dbReference type="NCBI Taxonomy" id="2030778"/>
    <lineage>
        <taxon>Eukaryota</taxon>
        <taxon>Fungi</taxon>
        <taxon>Dikarya</taxon>
        <taxon>Ascomycota</taxon>
        <taxon>Pezizomycotina</taxon>
        <taxon>Sordariomycetes</taxon>
        <taxon>Hypocreomycetidae</taxon>
        <taxon>Hypocreales</taxon>
        <taxon>Ophiocordycipitaceae</taxon>
        <taxon>Ophiocordyceps</taxon>
    </lineage>
</organism>
<dbReference type="Gene3D" id="2.30.38.10">
    <property type="entry name" value="Luciferase, Domain 3"/>
    <property type="match status" value="1"/>
</dbReference>
<accession>A0A8H4Q395</accession>
<evidence type="ECO:0000259" key="4">
    <source>
        <dbReference type="PROSITE" id="PS50075"/>
    </source>
</evidence>
<dbReference type="Gene3D" id="1.10.1200.10">
    <property type="entry name" value="ACP-like"/>
    <property type="match status" value="1"/>
</dbReference>
<dbReference type="InterPro" id="IPR036291">
    <property type="entry name" value="NAD(P)-bd_dom_sf"/>
</dbReference>
<dbReference type="Proteomes" id="UP000562929">
    <property type="component" value="Unassembled WGS sequence"/>
</dbReference>